<protein>
    <recommendedName>
        <fullName evidence="4">AB hydrolase-1 domain-containing protein</fullName>
    </recommendedName>
</protein>
<evidence type="ECO:0000256" key="1">
    <source>
        <dbReference type="SAM" id="SignalP"/>
    </source>
</evidence>
<dbReference type="SUPFAM" id="SSF53474">
    <property type="entry name" value="alpha/beta-Hydrolases"/>
    <property type="match status" value="1"/>
</dbReference>
<dbReference type="InterPro" id="IPR029058">
    <property type="entry name" value="AB_hydrolase_fold"/>
</dbReference>
<sequence>MFPKSALAVVVLAGSAAAKTCINMTVPVTISARTAVFNITVPQTNLDATTFAQNQTQQGRNFTETVLSGYATTAGTYDISTQFCMPSSMNVTMTKPTVQILTHGIGFDKTYWDLSYNNFNYSYIDVATDVYKYCTLSYDRLGIGNSSHGEPLDEIQASLEMAALFELTMMLRNATFPGIKQTFGKVTHVGHSFGSAQTYALVNMYPTISDGIVLTGFSMNASFVGFFEAGSNFEQAYLNQPFRLGNVSSSAVESVLNTNISSSTVESVLNMYSLTDYVVGLNSSSPSLDYPAGYLTNANIGANQYLFFLPGFFDPGLLLVAENTKQPVTVGELLTLGSPPMMNAFAGPVLIITGSNDLPYCGGNCFATGNASLPSIPAAAAMNFPMVPSGDFTAYIQPNSGHGINLHYNATGAYDVIQTFLQSKGL</sequence>
<dbReference type="EMBL" id="JACCJB010000003">
    <property type="protein sequence ID" value="KAF6228845.1"/>
    <property type="molecule type" value="Genomic_DNA"/>
</dbReference>
<reference evidence="2 3" key="1">
    <citation type="journal article" date="2020" name="Genomics">
        <title>Complete, high-quality genomes from long-read metagenomic sequencing of two wolf lichen thalli reveals enigmatic genome architecture.</title>
        <authorList>
            <person name="McKenzie S.K."/>
            <person name="Walston R.F."/>
            <person name="Allen J.L."/>
        </authorList>
    </citation>
    <scope>NUCLEOTIDE SEQUENCE [LARGE SCALE GENOMIC DNA]</scope>
    <source>
        <strain evidence="2">WasteWater1</strain>
    </source>
</reference>
<evidence type="ECO:0000313" key="3">
    <source>
        <dbReference type="Proteomes" id="UP000593566"/>
    </source>
</evidence>
<feature type="signal peptide" evidence="1">
    <location>
        <begin position="1"/>
        <end position="18"/>
    </location>
</feature>
<accession>A0A8H6FHT8</accession>
<organism evidence="2 3">
    <name type="scientific">Letharia lupina</name>
    <dbReference type="NCBI Taxonomy" id="560253"/>
    <lineage>
        <taxon>Eukaryota</taxon>
        <taxon>Fungi</taxon>
        <taxon>Dikarya</taxon>
        <taxon>Ascomycota</taxon>
        <taxon>Pezizomycotina</taxon>
        <taxon>Lecanoromycetes</taxon>
        <taxon>OSLEUM clade</taxon>
        <taxon>Lecanoromycetidae</taxon>
        <taxon>Lecanorales</taxon>
        <taxon>Lecanorineae</taxon>
        <taxon>Parmeliaceae</taxon>
        <taxon>Letharia</taxon>
    </lineage>
</organism>
<dbReference type="Gene3D" id="3.40.50.1820">
    <property type="entry name" value="alpha/beta hydrolase"/>
    <property type="match status" value="1"/>
</dbReference>
<dbReference type="AlphaFoldDB" id="A0A8H6FHT8"/>
<dbReference type="Proteomes" id="UP000593566">
    <property type="component" value="Unassembled WGS sequence"/>
</dbReference>
<evidence type="ECO:0000313" key="2">
    <source>
        <dbReference type="EMBL" id="KAF6228845.1"/>
    </source>
</evidence>
<evidence type="ECO:0008006" key="4">
    <source>
        <dbReference type="Google" id="ProtNLM"/>
    </source>
</evidence>
<keyword evidence="1" id="KW-0732">Signal</keyword>
<gene>
    <name evidence="2" type="ORF">HO133_006956</name>
</gene>
<dbReference type="RefSeq" id="XP_037156487.1">
    <property type="nucleotide sequence ID" value="XM_037297852.1"/>
</dbReference>
<feature type="chain" id="PRO_5034318717" description="AB hydrolase-1 domain-containing protein" evidence="1">
    <location>
        <begin position="19"/>
        <end position="426"/>
    </location>
</feature>
<dbReference type="GeneID" id="59335356"/>
<name>A0A8H6FHT8_9LECA</name>
<comment type="caution">
    <text evidence="2">The sequence shown here is derived from an EMBL/GenBank/DDBJ whole genome shotgun (WGS) entry which is preliminary data.</text>
</comment>
<keyword evidence="3" id="KW-1185">Reference proteome</keyword>
<proteinExistence type="predicted"/>